<feature type="non-terminal residue" evidence="2">
    <location>
        <position position="1"/>
    </location>
</feature>
<dbReference type="SUPFAM" id="SSF56112">
    <property type="entry name" value="Protein kinase-like (PK-like)"/>
    <property type="match status" value="1"/>
</dbReference>
<reference evidence="2 3" key="1">
    <citation type="submission" date="2018-02" db="EMBL/GenBank/DDBJ databases">
        <title>The genomes of Aspergillus section Nigri reveals drivers in fungal speciation.</title>
        <authorList>
            <consortium name="DOE Joint Genome Institute"/>
            <person name="Vesth T.C."/>
            <person name="Nybo J."/>
            <person name="Theobald S."/>
            <person name="Brandl J."/>
            <person name="Frisvad J.C."/>
            <person name="Nielsen K.F."/>
            <person name="Lyhne E.K."/>
            <person name="Kogle M.E."/>
            <person name="Kuo A."/>
            <person name="Riley R."/>
            <person name="Clum A."/>
            <person name="Nolan M."/>
            <person name="Lipzen A."/>
            <person name="Salamov A."/>
            <person name="Henrissat B."/>
            <person name="Wiebenga A."/>
            <person name="De vries R.P."/>
            <person name="Grigoriev I.V."/>
            <person name="Mortensen U.H."/>
            <person name="Andersen M.R."/>
            <person name="Baker S.E."/>
        </authorList>
    </citation>
    <scope>NUCLEOTIDE SEQUENCE [LARGE SCALE GENOMIC DNA]</scope>
    <source>
        <strain evidence="2 3">CBS 115571</strain>
    </source>
</reference>
<dbReference type="STRING" id="1450538.A0A2V5GV40"/>
<dbReference type="InterPro" id="IPR011009">
    <property type="entry name" value="Kinase-like_dom_sf"/>
</dbReference>
<dbReference type="GO" id="GO:0004672">
    <property type="term" value="F:protein kinase activity"/>
    <property type="evidence" value="ECO:0007669"/>
    <property type="project" value="InterPro"/>
</dbReference>
<dbReference type="GO" id="GO:0005524">
    <property type="term" value="F:ATP binding"/>
    <property type="evidence" value="ECO:0007669"/>
    <property type="project" value="InterPro"/>
</dbReference>
<evidence type="ECO:0000259" key="1">
    <source>
        <dbReference type="PROSITE" id="PS50011"/>
    </source>
</evidence>
<sequence length="133" mass="15030">GSSPYYAPEVYRLLNAPTTATGINEINPKALDAWALGMIYLFMRTGRPAWTVAQTEEDRIYARYARERVQEGGYALIEGLGPEPCRNVIYAMLDPRPLRRLTVHQALRSEWIYGVAVCEAGEDSDLLPRQRSL</sequence>
<dbReference type="PROSITE" id="PS50011">
    <property type="entry name" value="PROTEIN_KINASE_DOM"/>
    <property type="match status" value="1"/>
</dbReference>
<evidence type="ECO:0000313" key="2">
    <source>
        <dbReference type="EMBL" id="PYI12934.1"/>
    </source>
</evidence>
<dbReference type="AlphaFoldDB" id="A0A2V5GV40"/>
<organism evidence="2 3">
    <name type="scientific">Aspergillus violaceofuscus (strain CBS 115571)</name>
    <dbReference type="NCBI Taxonomy" id="1450538"/>
    <lineage>
        <taxon>Eukaryota</taxon>
        <taxon>Fungi</taxon>
        <taxon>Dikarya</taxon>
        <taxon>Ascomycota</taxon>
        <taxon>Pezizomycotina</taxon>
        <taxon>Eurotiomycetes</taxon>
        <taxon>Eurotiomycetidae</taxon>
        <taxon>Eurotiales</taxon>
        <taxon>Aspergillaceae</taxon>
        <taxon>Aspergillus</taxon>
    </lineage>
</organism>
<dbReference type="Proteomes" id="UP000249829">
    <property type="component" value="Unassembled WGS sequence"/>
</dbReference>
<evidence type="ECO:0000313" key="3">
    <source>
        <dbReference type="Proteomes" id="UP000249829"/>
    </source>
</evidence>
<gene>
    <name evidence="2" type="ORF">BO99DRAFT_348684</name>
</gene>
<proteinExistence type="predicted"/>
<name>A0A2V5GV40_ASPV1</name>
<feature type="domain" description="Protein kinase" evidence="1">
    <location>
        <begin position="1"/>
        <end position="112"/>
    </location>
</feature>
<dbReference type="Gene3D" id="1.10.510.10">
    <property type="entry name" value="Transferase(Phosphotransferase) domain 1"/>
    <property type="match status" value="1"/>
</dbReference>
<dbReference type="EMBL" id="KZ825275">
    <property type="protein sequence ID" value="PYI12934.1"/>
    <property type="molecule type" value="Genomic_DNA"/>
</dbReference>
<keyword evidence="3" id="KW-1185">Reference proteome</keyword>
<dbReference type="InterPro" id="IPR000719">
    <property type="entry name" value="Prot_kinase_dom"/>
</dbReference>
<protein>
    <recommendedName>
        <fullName evidence="1">Protein kinase domain-containing protein</fullName>
    </recommendedName>
</protein>
<accession>A0A2V5GV40</accession>